<organism evidence="2 3">
    <name type="scientific">Vibrio scophthalmi</name>
    <dbReference type="NCBI Taxonomy" id="45658"/>
    <lineage>
        <taxon>Bacteria</taxon>
        <taxon>Pseudomonadati</taxon>
        <taxon>Pseudomonadota</taxon>
        <taxon>Gammaproteobacteria</taxon>
        <taxon>Vibrionales</taxon>
        <taxon>Vibrionaceae</taxon>
        <taxon>Vibrio</taxon>
    </lineage>
</organism>
<dbReference type="EMBL" id="CP016414">
    <property type="protein sequence ID" value="ANU35425.1"/>
    <property type="molecule type" value="Genomic_DNA"/>
</dbReference>
<proteinExistence type="predicted"/>
<dbReference type="InterPro" id="IPR007359">
    <property type="entry name" value="SigmaE_reg_RseC_MucC"/>
</dbReference>
<dbReference type="Proteomes" id="UP000092528">
    <property type="component" value="Chromosome 1"/>
</dbReference>
<feature type="transmembrane region" description="Helical" evidence="1">
    <location>
        <begin position="110"/>
        <end position="130"/>
    </location>
</feature>
<evidence type="ECO:0000313" key="3">
    <source>
        <dbReference type="Proteomes" id="UP000092528"/>
    </source>
</evidence>
<dbReference type="STRING" id="45658.VSVS12_02652"/>
<keyword evidence="1" id="KW-1133">Transmembrane helix</keyword>
<gene>
    <name evidence="2" type="ORF">VSVS05_00288</name>
</gene>
<name>A0A1C7F5P5_9VIBR</name>
<dbReference type="PANTHER" id="PTHR35867">
    <property type="entry name" value="PROTEIN RSEC"/>
    <property type="match status" value="1"/>
</dbReference>
<dbReference type="InterPro" id="IPR026268">
    <property type="entry name" value="RseC"/>
</dbReference>
<evidence type="ECO:0000256" key="1">
    <source>
        <dbReference type="SAM" id="Phobius"/>
    </source>
</evidence>
<dbReference type="PATRIC" id="fig|45658.7.peg.258"/>
<accession>A0A1C7F5P5</accession>
<sequence length="156" mass="16475">MMTALATVSAVTPCASGYDVELSCEQKTSCSSCASQKNCGTGIVSKAIGSKVLHWHLATQQLLKVGQVVEIGMAEKSLLQSAAIVYLVPLFSLIIGALVAHWWIAPAFGLGEGAVILCSMLATALGIILAKRLALRIERQSSQQVILLRVLGEPIQ</sequence>
<dbReference type="Pfam" id="PF04246">
    <property type="entry name" value="RseC_MucC"/>
    <property type="match status" value="1"/>
</dbReference>
<keyword evidence="1" id="KW-0812">Transmembrane</keyword>
<reference evidence="2 3" key="1">
    <citation type="submission" date="2016-07" db="EMBL/GenBank/DDBJ databases">
        <title>Genome sequencing of Vibrio scophthalmi strain VS-05, an isolated from Paralichthys olivaceus.</title>
        <authorList>
            <person name="Han H.-J."/>
        </authorList>
    </citation>
    <scope>NUCLEOTIDE SEQUENCE [LARGE SCALE GENOMIC DNA]</scope>
    <source>
        <strain evidence="2 3">VS-05</strain>
    </source>
</reference>
<feature type="transmembrane region" description="Helical" evidence="1">
    <location>
        <begin position="83"/>
        <end position="104"/>
    </location>
</feature>
<keyword evidence="1" id="KW-0472">Membrane</keyword>
<evidence type="ECO:0000313" key="2">
    <source>
        <dbReference type="EMBL" id="ANU35425.1"/>
    </source>
</evidence>
<dbReference type="RefSeq" id="WP_005593054.1">
    <property type="nucleotide sequence ID" value="NZ_CP016414.1"/>
</dbReference>
<dbReference type="GeneID" id="96871697"/>
<keyword evidence="3" id="KW-1185">Reference proteome</keyword>
<dbReference type="PANTHER" id="PTHR35867:SF1">
    <property type="entry name" value="PROTEIN RSEC"/>
    <property type="match status" value="1"/>
</dbReference>
<evidence type="ECO:0008006" key="4">
    <source>
        <dbReference type="Google" id="ProtNLM"/>
    </source>
</evidence>
<dbReference type="PIRSF" id="PIRSF004923">
    <property type="entry name" value="RseC"/>
    <property type="match status" value="1"/>
</dbReference>
<protein>
    <recommendedName>
        <fullName evidence="4">Protein RseC</fullName>
    </recommendedName>
</protein>
<dbReference type="AlphaFoldDB" id="A0A1C7F5P5"/>